<dbReference type="RefSeq" id="WP_394512895.1">
    <property type="nucleotide sequence ID" value="NZ_JBIGHX010000007.1"/>
</dbReference>
<gene>
    <name evidence="1" type="ORF">ACG04Q_19240</name>
</gene>
<evidence type="ECO:0000313" key="2">
    <source>
        <dbReference type="Proteomes" id="UP001606302"/>
    </source>
</evidence>
<protein>
    <submittedName>
        <fullName evidence="1">Uncharacterized protein</fullName>
    </submittedName>
</protein>
<proteinExistence type="predicted"/>
<sequence>MSFFSPKQVREHKYLTFVIGPYEDGRPVKPIVRDIADKDFMGDIYHPGKEDPHAYKPGNELASEYTRLRVLWTNFATLYEKAKQESDSYTRKLTLKFAVVELRSFVDALPHIGTLIERLPSHDGKFPRAFVCLTSEERESFRKKAKALQKAKKELVKLSEMRNAVGAHMSKPKLHGAAISNPKEEVRWAEIEELWQRLEPRMFVDIAHAGTAFLTCVQHLPVHEFYRFESPSRIRCHVPMIAEQRGLELHLNALSPSMVQQIEKVDASYVAGTTIVLQLSVFFDKA</sequence>
<comment type="caution">
    <text evidence="1">The sequence shown here is derived from an EMBL/GenBank/DDBJ whole genome shotgun (WGS) entry which is preliminary data.</text>
</comment>
<keyword evidence="2" id="KW-1185">Reference proteome</keyword>
<accession>A0ABW7GP20</accession>
<reference evidence="1 2" key="1">
    <citation type="submission" date="2024-08" db="EMBL/GenBank/DDBJ databases">
        <authorList>
            <person name="Lu H."/>
        </authorList>
    </citation>
    <scope>NUCLEOTIDE SEQUENCE [LARGE SCALE GENOMIC DNA]</scope>
    <source>
        <strain evidence="1 2">DXS20W</strain>
    </source>
</reference>
<dbReference type="Proteomes" id="UP001606302">
    <property type="component" value="Unassembled WGS sequence"/>
</dbReference>
<evidence type="ECO:0000313" key="1">
    <source>
        <dbReference type="EMBL" id="MFG6463717.1"/>
    </source>
</evidence>
<name>A0ABW7GP20_9BURK</name>
<organism evidence="1 2">
    <name type="scientific">Pelomonas lactea</name>
    <dbReference type="NCBI Taxonomy" id="3299030"/>
    <lineage>
        <taxon>Bacteria</taxon>
        <taxon>Pseudomonadati</taxon>
        <taxon>Pseudomonadota</taxon>
        <taxon>Betaproteobacteria</taxon>
        <taxon>Burkholderiales</taxon>
        <taxon>Sphaerotilaceae</taxon>
        <taxon>Roseateles</taxon>
    </lineage>
</organism>
<dbReference type="EMBL" id="JBIGHX010000007">
    <property type="protein sequence ID" value="MFG6463717.1"/>
    <property type="molecule type" value="Genomic_DNA"/>
</dbReference>